<evidence type="ECO:0000256" key="5">
    <source>
        <dbReference type="ARBA" id="ARBA00022989"/>
    </source>
</evidence>
<dbReference type="SUPFAM" id="SSF52540">
    <property type="entry name" value="P-loop containing nucleoside triphosphate hydrolases"/>
    <property type="match status" value="1"/>
</dbReference>
<feature type="transmembrane region" description="Helical" evidence="7">
    <location>
        <begin position="130"/>
        <end position="150"/>
    </location>
</feature>
<accession>A0ABT9CCS8</accession>
<dbReference type="InterPro" id="IPR027417">
    <property type="entry name" value="P-loop_NTPase"/>
</dbReference>
<dbReference type="SMART" id="SM00382">
    <property type="entry name" value="AAA"/>
    <property type="match status" value="1"/>
</dbReference>
<dbReference type="EMBL" id="JAUQTB010000003">
    <property type="protein sequence ID" value="MDO7906383.1"/>
    <property type="molecule type" value="Genomic_DNA"/>
</dbReference>
<evidence type="ECO:0000256" key="6">
    <source>
        <dbReference type="ARBA" id="ARBA00023136"/>
    </source>
</evidence>
<dbReference type="NCBIfam" id="TIGR02857">
    <property type="entry name" value="CydD"/>
    <property type="match status" value="1"/>
</dbReference>
<dbReference type="RefSeq" id="WP_305023579.1">
    <property type="nucleotide sequence ID" value="NZ_JAUQTB010000003.1"/>
</dbReference>
<dbReference type="InterPro" id="IPR003593">
    <property type="entry name" value="AAA+_ATPase"/>
</dbReference>
<feature type="transmembrane region" description="Helical" evidence="7">
    <location>
        <begin position="235"/>
        <end position="256"/>
    </location>
</feature>
<evidence type="ECO:0000256" key="2">
    <source>
        <dbReference type="ARBA" id="ARBA00022692"/>
    </source>
</evidence>
<dbReference type="Pfam" id="PF00005">
    <property type="entry name" value="ABC_tran"/>
    <property type="match status" value="1"/>
</dbReference>
<evidence type="ECO:0000259" key="9">
    <source>
        <dbReference type="PROSITE" id="PS50929"/>
    </source>
</evidence>
<evidence type="ECO:0000256" key="1">
    <source>
        <dbReference type="ARBA" id="ARBA00004651"/>
    </source>
</evidence>
<proteinExistence type="predicted"/>
<keyword evidence="5 7" id="KW-1133">Transmembrane helix</keyword>
<dbReference type="Proteomes" id="UP001240171">
    <property type="component" value="Unassembled WGS sequence"/>
</dbReference>
<dbReference type="Pfam" id="PF00664">
    <property type="entry name" value="ABC_membrane"/>
    <property type="match status" value="1"/>
</dbReference>
<dbReference type="InterPro" id="IPR039421">
    <property type="entry name" value="Type_1_exporter"/>
</dbReference>
<comment type="subcellular location">
    <subcellularLocation>
        <location evidence="1">Cell membrane</location>
        <topology evidence="1">Multi-pass membrane protein</topology>
    </subcellularLocation>
</comment>
<reference evidence="10 11" key="1">
    <citation type="submission" date="2023-07" db="EMBL/GenBank/DDBJ databases">
        <title>Paenibacillus sp. JX-17 nov. isolated from soil.</title>
        <authorList>
            <person name="Wan Y."/>
            <person name="Liu B."/>
        </authorList>
    </citation>
    <scope>NUCLEOTIDE SEQUENCE [LARGE SCALE GENOMIC DNA]</scope>
    <source>
        <strain evidence="10 11">JX-17</strain>
    </source>
</reference>
<name>A0ABT9CCS8_9BACL</name>
<dbReference type="InterPro" id="IPR014216">
    <property type="entry name" value="ABC_transptr_CydD"/>
</dbReference>
<protein>
    <submittedName>
        <fullName evidence="10">Thiol reductant ABC exporter subunit CydD</fullName>
    </submittedName>
</protein>
<evidence type="ECO:0000313" key="10">
    <source>
        <dbReference type="EMBL" id="MDO7906383.1"/>
    </source>
</evidence>
<keyword evidence="11" id="KW-1185">Reference proteome</keyword>
<keyword evidence="2 7" id="KW-0812">Transmembrane</keyword>
<keyword evidence="4" id="KW-0067">ATP-binding</keyword>
<gene>
    <name evidence="10" type="primary">cydD</name>
    <name evidence="10" type="ORF">Q5741_08130</name>
</gene>
<dbReference type="InterPro" id="IPR011527">
    <property type="entry name" value="ABC1_TM_dom"/>
</dbReference>
<keyword evidence="3" id="KW-0547">Nucleotide-binding</keyword>
<dbReference type="PANTHER" id="PTHR24221">
    <property type="entry name" value="ATP-BINDING CASSETTE SUB-FAMILY B"/>
    <property type="match status" value="1"/>
</dbReference>
<evidence type="ECO:0000313" key="11">
    <source>
        <dbReference type="Proteomes" id="UP001240171"/>
    </source>
</evidence>
<dbReference type="PANTHER" id="PTHR24221:SF614">
    <property type="entry name" value="GLUTATHIONE_L-CYSTEINE TRANSPORT SYSTEM ATP-BINDING_PERMEASE PROTEIN CYDC"/>
    <property type="match status" value="1"/>
</dbReference>
<dbReference type="Gene3D" id="1.20.1560.10">
    <property type="entry name" value="ABC transporter type 1, transmembrane domain"/>
    <property type="match status" value="1"/>
</dbReference>
<comment type="caution">
    <text evidence="10">The sequence shown here is derived from an EMBL/GenBank/DDBJ whole genome shotgun (WGS) entry which is preliminary data.</text>
</comment>
<keyword evidence="6 7" id="KW-0472">Membrane</keyword>
<dbReference type="SUPFAM" id="SSF90123">
    <property type="entry name" value="ABC transporter transmembrane region"/>
    <property type="match status" value="1"/>
</dbReference>
<dbReference type="PROSITE" id="PS50929">
    <property type="entry name" value="ABC_TM1F"/>
    <property type="match status" value="1"/>
</dbReference>
<evidence type="ECO:0000256" key="3">
    <source>
        <dbReference type="ARBA" id="ARBA00022741"/>
    </source>
</evidence>
<dbReference type="CDD" id="cd18584">
    <property type="entry name" value="ABC_6TM_AarD_CydD"/>
    <property type="match status" value="1"/>
</dbReference>
<dbReference type="PROSITE" id="PS50893">
    <property type="entry name" value="ABC_TRANSPORTER_2"/>
    <property type="match status" value="1"/>
</dbReference>
<evidence type="ECO:0000259" key="8">
    <source>
        <dbReference type="PROSITE" id="PS50893"/>
    </source>
</evidence>
<sequence>MGRGLMRMKGILPVLAAVTLLTLLQSMAIIMQAKWLAEVISALFAGAPLQEQAGRIGLFAVMFLARYGFDLLQQQIASEYAEQAGADLRRGFMDRLMELGPRFARSSGTGHVVTLVREGIQKYRIYLEKVIPRMPAAGATPALILLYILLQDMMSAVILLIMLPILIVFMILVGLAAKKQMEHQFSAYRALSNHFVDAMRGLETLKLLGRSRGHARAVEQVSGRYRRATMKTLRVAFMSSFALDFFTMLGVAMVAVGLGMRLIHGEIELVTALTVLILAPEYFLPIRMVGADYHATLEGKEAGEAIQAILQQPPLAEAGVSASANRGLQAVCGEKAASWTRRSRLRLSGIGLRHEAEGPASLEDVSLQVEGMRMIGIAGASGAGKSTLIDVLGGFLKPTYGDIAIDGCSGADLLCTKAWRSQIAYIPQAPYLFSASLADNIRFYTPDATDREVEAAVQAVALQELVAELPQGIHTQIGAGGRQLSGGQEHRVALARAFLSGRPVLLLDEPTAHLDIETEYELKQTMLRLFKGRLVFLATHRLHWMPDMDHILIMEQGKLVESGTHAELLDRQGAYYELLRSQWEVVV</sequence>
<dbReference type="InterPro" id="IPR003439">
    <property type="entry name" value="ABC_transporter-like_ATP-bd"/>
</dbReference>
<dbReference type="InterPro" id="IPR036640">
    <property type="entry name" value="ABC1_TM_sf"/>
</dbReference>
<evidence type="ECO:0000256" key="4">
    <source>
        <dbReference type="ARBA" id="ARBA00022840"/>
    </source>
</evidence>
<organism evidence="10 11">
    <name type="scientific">Paenibacillus lacisoli</name>
    <dbReference type="NCBI Taxonomy" id="3064525"/>
    <lineage>
        <taxon>Bacteria</taxon>
        <taxon>Bacillati</taxon>
        <taxon>Bacillota</taxon>
        <taxon>Bacilli</taxon>
        <taxon>Bacillales</taxon>
        <taxon>Paenibacillaceae</taxon>
        <taxon>Paenibacillus</taxon>
    </lineage>
</organism>
<feature type="domain" description="ABC transmembrane type-1" evidence="9">
    <location>
        <begin position="16"/>
        <end position="298"/>
    </location>
</feature>
<evidence type="ECO:0000256" key="7">
    <source>
        <dbReference type="SAM" id="Phobius"/>
    </source>
</evidence>
<dbReference type="Gene3D" id="3.40.50.300">
    <property type="entry name" value="P-loop containing nucleotide triphosphate hydrolases"/>
    <property type="match status" value="1"/>
</dbReference>
<feature type="domain" description="ABC transporter" evidence="8">
    <location>
        <begin position="345"/>
        <end position="581"/>
    </location>
</feature>
<feature type="transmembrane region" description="Helical" evidence="7">
    <location>
        <begin position="156"/>
        <end position="177"/>
    </location>
</feature>